<accession>A0AAD9BVR7</accession>
<feature type="domain" description="Caspase family p20" evidence="4">
    <location>
        <begin position="273"/>
        <end position="419"/>
    </location>
</feature>
<dbReference type="Pfam" id="PF00656">
    <property type="entry name" value="Peptidase_C14"/>
    <property type="match status" value="2"/>
</dbReference>
<dbReference type="SUPFAM" id="SSF52129">
    <property type="entry name" value="Caspase-like"/>
    <property type="match status" value="1"/>
</dbReference>
<proteinExistence type="inferred from homology"/>
<comment type="similarity">
    <text evidence="1">Belongs to the peptidase C14A family.</text>
</comment>
<dbReference type="SMART" id="SM00115">
    <property type="entry name" value="CASc"/>
    <property type="match status" value="1"/>
</dbReference>
<dbReference type="PROSITE" id="PS50208">
    <property type="entry name" value="CASPASE_P20"/>
    <property type="match status" value="1"/>
</dbReference>
<dbReference type="InterPro" id="IPR011600">
    <property type="entry name" value="Pept_C14_caspase"/>
</dbReference>
<dbReference type="PANTHER" id="PTHR48169">
    <property type="entry name" value="DED DOMAIN-CONTAINING PROTEIN"/>
    <property type="match status" value="1"/>
</dbReference>
<dbReference type="InterPro" id="IPR029030">
    <property type="entry name" value="Caspase-like_dom_sf"/>
</dbReference>
<evidence type="ECO:0000259" key="4">
    <source>
        <dbReference type="PROSITE" id="PS50208"/>
    </source>
</evidence>
<dbReference type="GO" id="GO:0043067">
    <property type="term" value="P:regulation of programmed cell death"/>
    <property type="evidence" value="ECO:0007669"/>
    <property type="project" value="UniProtKB-ARBA"/>
</dbReference>
<name>A0AAD9BVR7_DISEL</name>
<keyword evidence="6" id="KW-1185">Reference proteome</keyword>
<organism evidence="5 6">
    <name type="scientific">Dissostichus eleginoides</name>
    <name type="common">Patagonian toothfish</name>
    <name type="synonym">Dissostichus amissus</name>
    <dbReference type="NCBI Taxonomy" id="100907"/>
    <lineage>
        <taxon>Eukaryota</taxon>
        <taxon>Metazoa</taxon>
        <taxon>Chordata</taxon>
        <taxon>Craniata</taxon>
        <taxon>Vertebrata</taxon>
        <taxon>Euteleostomi</taxon>
        <taxon>Actinopterygii</taxon>
        <taxon>Neopterygii</taxon>
        <taxon>Teleostei</taxon>
        <taxon>Neoteleostei</taxon>
        <taxon>Acanthomorphata</taxon>
        <taxon>Eupercaria</taxon>
        <taxon>Perciformes</taxon>
        <taxon>Notothenioidei</taxon>
        <taxon>Nototheniidae</taxon>
        <taxon>Dissostichus</taxon>
    </lineage>
</organism>
<dbReference type="PRINTS" id="PR00376">
    <property type="entry name" value="IL1BCENZYME"/>
</dbReference>
<feature type="region of interest" description="Disordered" evidence="3">
    <location>
        <begin position="96"/>
        <end position="118"/>
    </location>
</feature>
<gene>
    <name evidence="5" type="ORF">KUDE01_014289</name>
</gene>
<feature type="compositionally biased region" description="Basic and acidic residues" evidence="3">
    <location>
        <begin position="183"/>
        <end position="193"/>
    </location>
</feature>
<dbReference type="PANTHER" id="PTHR48169:SF6">
    <property type="entry name" value="CASPASE-8-LIKE"/>
    <property type="match status" value="1"/>
</dbReference>
<dbReference type="AlphaFoldDB" id="A0AAD9BVR7"/>
<feature type="region of interest" description="Disordered" evidence="3">
    <location>
        <begin position="156"/>
        <end position="249"/>
    </location>
</feature>
<dbReference type="Proteomes" id="UP001228049">
    <property type="component" value="Unassembled WGS sequence"/>
</dbReference>
<evidence type="ECO:0000256" key="2">
    <source>
        <dbReference type="ARBA" id="ARBA00022703"/>
    </source>
</evidence>
<reference evidence="5" key="1">
    <citation type="submission" date="2023-04" db="EMBL/GenBank/DDBJ databases">
        <title>Chromosome-level genome of Chaenocephalus aceratus.</title>
        <authorList>
            <person name="Park H."/>
        </authorList>
    </citation>
    <scope>NUCLEOTIDE SEQUENCE</scope>
    <source>
        <strain evidence="5">DE</strain>
        <tissue evidence="5">Muscle</tissue>
    </source>
</reference>
<dbReference type="EMBL" id="JASDAP010000016">
    <property type="protein sequence ID" value="KAK1889614.1"/>
    <property type="molecule type" value="Genomic_DNA"/>
</dbReference>
<dbReference type="GO" id="GO:0005737">
    <property type="term" value="C:cytoplasm"/>
    <property type="evidence" value="ECO:0007669"/>
    <property type="project" value="UniProtKB-ARBA"/>
</dbReference>
<dbReference type="Gene3D" id="3.40.50.1460">
    <property type="match status" value="1"/>
</dbReference>
<evidence type="ECO:0000313" key="5">
    <source>
        <dbReference type="EMBL" id="KAK1889614.1"/>
    </source>
</evidence>
<dbReference type="GO" id="GO:0006915">
    <property type="term" value="P:apoptotic process"/>
    <property type="evidence" value="ECO:0007669"/>
    <property type="project" value="UniProtKB-KW"/>
</dbReference>
<comment type="caution">
    <text evidence="5">The sequence shown here is derived from an EMBL/GenBank/DDBJ whole genome shotgun (WGS) entry which is preliminary data.</text>
</comment>
<dbReference type="InterPro" id="IPR033139">
    <property type="entry name" value="Caspase_cys_AS"/>
</dbReference>
<evidence type="ECO:0000256" key="3">
    <source>
        <dbReference type="SAM" id="MobiDB-lite"/>
    </source>
</evidence>
<dbReference type="Gene3D" id="3.30.70.1470">
    <property type="entry name" value="Caspase-like"/>
    <property type="match status" value="1"/>
</dbReference>
<dbReference type="PROSITE" id="PS01122">
    <property type="entry name" value="CASPASE_CYS"/>
    <property type="match status" value="1"/>
</dbReference>
<evidence type="ECO:0000256" key="1">
    <source>
        <dbReference type="ARBA" id="ARBA00010134"/>
    </source>
</evidence>
<evidence type="ECO:0000313" key="6">
    <source>
        <dbReference type="Proteomes" id="UP001228049"/>
    </source>
</evidence>
<protein>
    <submittedName>
        <fullName evidence="5">Caspase-8</fullName>
    </submittedName>
</protein>
<dbReference type="GO" id="GO:0004197">
    <property type="term" value="F:cysteine-type endopeptidase activity"/>
    <property type="evidence" value="ECO:0007669"/>
    <property type="project" value="InterPro"/>
</dbReference>
<sequence>MVVQIFIISHTGQTYSVALDDTEFKGTTGLDLKHKNEALFRIPVHAADTQDTREESTQCQDGVEKTAGAGCTNAVDVSIDTNLETGVSNYVNDECRRSSDLSNSEDWPIGGYNSPNIQQECNEERKDIRYHLQDDNAEKQRDEGKMIDSDEEAMTGIAEAENQTKKTEILSRETELEESVDNQGKDSARPDGVRHRKSQEVPAAGTQYFREESTPGGYPLSTCETQDQSPAERRKREEDEGTAEEGKYPAATAFINRDNQPQLRKEYELNSQPTGLCLIINNEHFWDGRVRHGTDKDAESLAEVFSWLGFRVLMCKDQTKDQMVRALVCFASQCDLSQLQEFNVKEWTHSRFTDLLVAPQHGDAFICCVLSHGNKGVVLGIDGQPLPIKQITRTFMATRQSPLTAKPKVFLIQACQGGQIHPRVLLNDLEADDSENEEIEVILRSVNNEVAGKEGDLMCGPVKQMPEIRHTLRKGLVLTPHRN</sequence>
<dbReference type="GO" id="GO:0006508">
    <property type="term" value="P:proteolysis"/>
    <property type="evidence" value="ECO:0007669"/>
    <property type="project" value="InterPro"/>
</dbReference>
<keyword evidence="2" id="KW-0053">Apoptosis</keyword>
<feature type="compositionally biased region" description="Basic and acidic residues" evidence="3">
    <location>
        <begin position="162"/>
        <end position="174"/>
    </location>
</feature>
<dbReference type="InterPro" id="IPR015917">
    <property type="entry name" value="Pept_C14A"/>
</dbReference>
<dbReference type="InterPro" id="IPR001309">
    <property type="entry name" value="Pept_C14_p20"/>
</dbReference>